<organism evidence="1 2">
    <name type="scientific">endosymbiont of Tevnia jerichonana</name>
    <name type="common">vent Tica</name>
    <dbReference type="NCBI Taxonomy" id="1049564"/>
    <lineage>
        <taxon>Bacteria</taxon>
        <taxon>Pseudomonadati</taxon>
        <taxon>Pseudomonadota</taxon>
        <taxon>Gammaproteobacteria</taxon>
        <taxon>sulfur-oxidizing symbionts</taxon>
    </lineage>
</organism>
<reference evidence="1 2" key="1">
    <citation type="journal article" date="2011" name="ISME J.">
        <title>The endosymbionts of the deep-sea tubeworms Riftia pachyptila and Tevnia jerichonana share an identical physiology as revealed by proteogenomic analyses.</title>
        <authorList>
            <person name="Gardebrecht A."/>
            <person name="Markert S."/>
            <person name="Felbeck H."/>
            <person name="Thuermer A."/>
            <person name="Albrecht D."/>
            <person name="Wollherr A."/>
            <person name="Kabisch J."/>
            <person name="Lehmann R."/>
            <person name="Daniel R."/>
            <person name="Liesegang H."/>
            <person name="Hecker M."/>
            <person name="Sievert S.M."/>
            <person name="Schweder T."/>
        </authorList>
    </citation>
    <scope>NUCLEOTIDE SEQUENCE [LARGE SCALE GENOMIC DNA]</scope>
</reference>
<dbReference type="EMBL" id="AFZB01000014">
    <property type="protein sequence ID" value="EGW54341.1"/>
    <property type="molecule type" value="Genomic_DNA"/>
</dbReference>
<accession>G2FFT9</accession>
<dbReference type="Proteomes" id="UP000005167">
    <property type="component" value="Unassembled WGS sequence"/>
</dbReference>
<evidence type="ECO:0000313" key="1">
    <source>
        <dbReference type="EMBL" id="EGW54341.1"/>
    </source>
</evidence>
<comment type="caution">
    <text evidence="1">The sequence shown here is derived from an EMBL/GenBank/DDBJ whole genome shotgun (WGS) entry which is preliminary data.</text>
</comment>
<keyword evidence="2" id="KW-1185">Reference proteome</keyword>
<protein>
    <submittedName>
        <fullName evidence="1">Uncharacterized protein</fullName>
    </submittedName>
</protein>
<dbReference type="AlphaFoldDB" id="G2FFT9"/>
<name>G2FFT9_9GAMM</name>
<sequence>MDASRAARTAMVTIGFMGGEDTASVLEDKERVPSSWRR</sequence>
<proteinExistence type="predicted"/>
<evidence type="ECO:0000313" key="2">
    <source>
        <dbReference type="Proteomes" id="UP000005167"/>
    </source>
</evidence>
<gene>
    <name evidence="1" type="ORF">TevJSym_an00480</name>
</gene>